<keyword evidence="1" id="KW-0436">Ligase</keyword>
<gene>
    <name evidence="1" type="ORF">FTUN_7246</name>
</gene>
<dbReference type="EMBL" id="CP053452">
    <property type="protein sequence ID" value="QJW99628.1"/>
    <property type="molecule type" value="Genomic_DNA"/>
</dbReference>
<proteinExistence type="predicted"/>
<dbReference type="EC" id="6.1.1.7" evidence="1"/>
<name>A0A6M5Z0F1_9BACT</name>
<dbReference type="AlphaFoldDB" id="A0A6M5Z0F1"/>
<accession>A0A6M5Z0F1</accession>
<dbReference type="SUPFAM" id="SSF52047">
    <property type="entry name" value="RNI-like"/>
    <property type="match status" value="1"/>
</dbReference>
<keyword evidence="2" id="KW-1185">Reference proteome</keyword>
<evidence type="ECO:0000313" key="1">
    <source>
        <dbReference type="EMBL" id="QJW99628.1"/>
    </source>
</evidence>
<sequence>MLRVSGGAAVWFILISAIEVRADEEKAVAVVKKWGGTVTREGNKPQGPVVEVRLLDSKIPDSELKELAAFKKLVRLDLYRTKVTDAGLKELAALPKLQRLHLAHTLVTDAGMKEFGATKGLVLPRQTRLSLI</sequence>
<dbReference type="GO" id="GO:0004813">
    <property type="term" value="F:alanine-tRNA ligase activity"/>
    <property type="evidence" value="ECO:0007669"/>
    <property type="project" value="UniProtKB-EC"/>
</dbReference>
<keyword evidence="1" id="KW-0030">Aminoacyl-tRNA synthetase</keyword>
<reference evidence="2" key="1">
    <citation type="submission" date="2020-05" db="EMBL/GenBank/DDBJ databases">
        <title>Frigoriglobus tundricola gen. nov., sp. nov., a psychrotolerant cellulolytic planctomycete of the family Gemmataceae with two divergent copies of 16S rRNA gene.</title>
        <authorList>
            <person name="Kulichevskaya I.S."/>
            <person name="Ivanova A.A."/>
            <person name="Naumoff D.G."/>
            <person name="Beletsky A.V."/>
            <person name="Rijpstra W.I.C."/>
            <person name="Sinninghe Damste J.S."/>
            <person name="Mardanov A.V."/>
            <person name="Ravin N.V."/>
            <person name="Dedysh S.N."/>
        </authorList>
    </citation>
    <scope>NUCLEOTIDE SEQUENCE [LARGE SCALE GENOMIC DNA]</scope>
    <source>
        <strain evidence="2">PL17</strain>
    </source>
</reference>
<dbReference type="KEGG" id="ftj:FTUN_7246"/>
<dbReference type="RefSeq" id="WP_171474560.1">
    <property type="nucleotide sequence ID" value="NZ_CP053452.2"/>
</dbReference>
<dbReference type="Proteomes" id="UP000503447">
    <property type="component" value="Chromosome"/>
</dbReference>
<evidence type="ECO:0000313" key="2">
    <source>
        <dbReference type="Proteomes" id="UP000503447"/>
    </source>
</evidence>
<protein>
    <submittedName>
        <fullName evidence="1">Alanyl-tRNA synthetase</fullName>
        <ecNumber evidence="1">6.1.1.7</ecNumber>
    </submittedName>
</protein>
<dbReference type="InterPro" id="IPR032675">
    <property type="entry name" value="LRR_dom_sf"/>
</dbReference>
<organism evidence="1 2">
    <name type="scientific">Frigoriglobus tundricola</name>
    <dbReference type="NCBI Taxonomy" id="2774151"/>
    <lineage>
        <taxon>Bacteria</taxon>
        <taxon>Pseudomonadati</taxon>
        <taxon>Planctomycetota</taxon>
        <taxon>Planctomycetia</taxon>
        <taxon>Gemmatales</taxon>
        <taxon>Gemmataceae</taxon>
        <taxon>Frigoriglobus</taxon>
    </lineage>
</organism>
<dbReference type="Gene3D" id="3.80.10.10">
    <property type="entry name" value="Ribonuclease Inhibitor"/>
    <property type="match status" value="1"/>
</dbReference>